<name>C8CB63_PENCE</name>
<dbReference type="InterPro" id="IPR012674">
    <property type="entry name" value="Calycin"/>
</dbReference>
<dbReference type="KEGG" id="pchn:125029712"/>
<dbReference type="Pfam" id="PF14651">
    <property type="entry name" value="Lipocalin_7"/>
    <property type="match status" value="1"/>
</dbReference>
<dbReference type="EMBL" id="GQ377108">
    <property type="protein sequence ID" value="ACU82845.1"/>
    <property type="molecule type" value="mRNA"/>
</dbReference>
<proteinExistence type="evidence at transcript level"/>
<dbReference type="GO" id="GO:0008289">
    <property type="term" value="F:lipid binding"/>
    <property type="evidence" value="ECO:0007669"/>
    <property type="project" value="InterPro"/>
</dbReference>
<dbReference type="Gene3D" id="2.40.128.20">
    <property type="match status" value="1"/>
</dbReference>
<dbReference type="PRINTS" id="PR00178">
    <property type="entry name" value="FATTYACIDBP"/>
</dbReference>
<reference evidence="1" key="1">
    <citation type="submission" date="2009-07" db="EMBL/GenBank/DDBJ databases">
        <title>A fatty acid binding protein (FcFABP) and an acyl-CoA-binding protein (FcACBP) response to microbe infection in Chinese white shrimp, Fenneropenaeus chinensis.</title>
        <authorList>
            <person name="Ren Q."/>
            <person name="Zhao X.-F."/>
            <person name="Wang J.-X."/>
        </authorList>
    </citation>
    <scope>NUCLEOTIDE SEQUENCE</scope>
</reference>
<dbReference type="InterPro" id="IPR000463">
    <property type="entry name" value="Fatty_acid-bd"/>
</dbReference>
<protein>
    <submittedName>
        <fullName evidence="1">Fatty acids binding protein</fullName>
    </submittedName>
</protein>
<organism evidence="1">
    <name type="scientific">Penaeus chinensis</name>
    <name type="common">Fleshy prawn</name>
    <name type="synonym">Fenneropenaeus chinensis</name>
    <dbReference type="NCBI Taxonomy" id="139456"/>
    <lineage>
        <taxon>Eukaryota</taxon>
        <taxon>Metazoa</taxon>
        <taxon>Ecdysozoa</taxon>
        <taxon>Arthropoda</taxon>
        <taxon>Crustacea</taxon>
        <taxon>Multicrustacea</taxon>
        <taxon>Malacostraca</taxon>
        <taxon>Eumalacostraca</taxon>
        <taxon>Eucarida</taxon>
        <taxon>Decapoda</taxon>
        <taxon>Dendrobranchiata</taxon>
        <taxon>Penaeoidea</taxon>
        <taxon>Penaeidae</taxon>
        <taxon>Penaeus</taxon>
    </lineage>
</organism>
<dbReference type="GeneID" id="125029712"/>
<sequence length="130" mass="13548">MSLAGTYEYASHENYSEWLSAVGVPADSVAKMVAAKPVLEVSQNGNVVTIKTVAGDKSFTNTIKLGEVSKASLPGGIEYTVNLSQSGNTLKGTWSMGGKSGDASVEVTGSTLVQTMSLGGVKAKRVYNRK</sequence>
<dbReference type="OrthoDB" id="412780at2759"/>
<dbReference type="AlphaFoldDB" id="C8CB63"/>
<accession>C8CB63</accession>
<dbReference type="SUPFAM" id="SSF50814">
    <property type="entry name" value="Lipocalins"/>
    <property type="match status" value="1"/>
</dbReference>
<dbReference type="RefSeq" id="XP_047475746.1">
    <property type="nucleotide sequence ID" value="XM_047619790.1"/>
</dbReference>
<evidence type="ECO:0000313" key="1">
    <source>
        <dbReference type="EMBL" id="ACU82845.1"/>
    </source>
</evidence>